<gene>
    <name evidence="3" type="ORF">PBT88_09185</name>
</gene>
<dbReference type="PANTHER" id="PTHR42709:SF2">
    <property type="entry name" value="INNER MEMBRANE PROTEIN YOHD"/>
    <property type="match status" value="1"/>
</dbReference>
<evidence type="ECO:0000256" key="1">
    <source>
        <dbReference type="SAM" id="Phobius"/>
    </source>
</evidence>
<keyword evidence="1" id="KW-0472">Membrane</keyword>
<evidence type="ECO:0000313" key="4">
    <source>
        <dbReference type="Proteomes" id="UP001210865"/>
    </source>
</evidence>
<organism evidence="3 4">
    <name type="scientific">Sphingomonas abietis</name>
    <dbReference type="NCBI Taxonomy" id="3012344"/>
    <lineage>
        <taxon>Bacteria</taxon>
        <taxon>Pseudomonadati</taxon>
        <taxon>Pseudomonadota</taxon>
        <taxon>Alphaproteobacteria</taxon>
        <taxon>Sphingomonadales</taxon>
        <taxon>Sphingomonadaceae</taxon>
        <taxon>Sphingomonas</taxon>
    </lineage>
</organism>
<reference evidence="3 4" key="1">
    <citation type="submission" date="2022-12" db="EMBL/GenBank/DDBJ databases">
        <title>Sphingomonas abieness sp. nov., an endophytic bacterium isolated from Abies koreana.</title>
        <authorList>
            <person name="Jiang L."/>
            <person name="Lee J."/>
        </authorList>
    </citation>
    <scope>NUCLEOTIDE SEQUENCE [LARGE SCALE GENOMIC DNA]</scope>
    <source>
        <strain evidence="4">PAMB 00755</strain>
    </source>
</reference>
<keyword evidence="1" id="KW-0812">Transmembrane</keyword>
<feature type="transmembrane region" description="Helical" evidence="1">
    <location>
        <begin position="158"/>
        <end position="177"/>
    </location>
</feature>
<feature type="domain" description="VTT" evidence="2">
    <location>
        <begin position="23"/>
        <end position="143"/>
    </location>
</feature>
<evidence type="ECO:0000313" key="3">
    <source>
        <dbReference type="EMBL" id="WBO24254.1"/>
    </source>
</evidence>
<protein>
    <submittedName>
        <fullName evidence="3">DedA family protein</fullName>
    </submittedName>
</protein>
<dbReference type="EMBL" id="CP115174">
    <property type="protein sequence ID" value="WBO24254.1"/>
    <property type="molecule type" value="Genomic_DNA"/>
</dbReference>
<keyword evidence="1" id="KW-1133">Transmembrane helix</keyword>
<keyword evidence="4" id="KW-1185">Reference proteome</keyword>
<proteinExistence type="predicted"/>
<evidence type="ECO:0000259" key="2">
    <source>
        <dbReference type="Pfam" id="PF09335"/>
    </source>
</evidence>
<dbReference type="InterPro" id="IPR051311">
    <property type="entry name" value="DedA_domain"/>
</dbReference>
<name>A0ABY7NWH7_9SPHN</name>
<dbReference type="InterPro" id="IPR032816">
    <property type="entry name" value="VTT_dom"/>
</dbReference>
<accession>A0ABY7NWH7</accession>
<dbReference type="Pfam" id="PF09335">
    <property type="entry name" value="VTT_dom"/>
    <property type="match status" value="1"/>
</dbReference>
<dbReference type="PANTHER" id="PTHR42709">
    <property type="entry name" value="ALKALINE PHOSPHATASE LIKE PROTEIN"/>
    <property type="match status" value="1"/>
</dbReference>
<feature type="transmembrane region" description="Helical" evidence="1">
    <location>
        <begin position="39"/>
        <end position="62"/>
    </location>
</feature>
<dbReference type="RefSeq" id="WP_270078883.1">
    <property type="nucleotide sequence ID" value="NZ_CP115174.1"/>
</dbReference>
<feature type="transmembrane region" description="Helical" evidence="1">
    <location>
        <begin position="128"/>
        <end position="146"/>
    </location>
</feature>
<sequence length="195" mass="21186">MLLQSLIARFGLATIFAGAAIEGETVVIAGGVLAHQHFLTLPGVMVAGALGSFAADQAFFVLGRHFRHRRWVEKFLERPAAERALATLERHPTAFILGFRFLYGLRTVSPIVVGTSDVPQARFLPMNALAAALWAILFASLGYALGGPLGRYFPHPNSLVLTLLGGLLVIGLGLWLGRIAWKAFRRRTGDRVADR</sequence>
<dbReference type="Proteomes" id="UP001210865">
    <property type="component" value="Chromosome"/>
</dbReference>